<evidence type="ECO:0000256" key="11">
    <source>
        <dbReference type="SAM" id="SignalP"/>
    </source>
</evidence>
<sequence length="459" mass="49101">MNFLKSLAIVSLVAIGANAAKFEKKSVKYGPHGAIMCNGCVVTGTGGDLSLWGWENNTACEIDTNKCGGGNGSSGGNTVAYGPHGAIMCNGCVVTGTGGDLSLWGWENNTACEINTTKCNSGSNNNTNDNNTNDNNTNDNNTNDNNTNNNNTNNNNTSNNNTSNNNNDSSSSNNNNTGNTSNNSSPKYGPHGTIMCKGCEVTGTGDDISLWGWENDAVCEIDADACNIDTSTIQAPSSGNSSSSSSSNYVPAKWVKHGRTTRYWDCCKPSCSWPGKGDVSHVVNTCNKRGSILNNIYERNGCEGGEAFMCTDQQPWAVNDKLSYGFVAGHISGLTEKDWCCACYKFTFTNTAIAGKQMIVQVTNTGNDLGENHFDIQIPGGGLGIFDGCSTQFNVNAASWGQRYGGLISEDGCNNLPKSLQAGCHWRFNWFKNVDNPEIDFEEVVCPDEIVQKTNCRRI</sequence>
<keyword evidence="6" id="KW-0119">Carbohydrate metabolism</keyword>
<feature type="active site" description="Nucleophile" evidence="9">
    <location>
        <position position="265"/>
    </location>
</feature>
<dbReference type="InterPro" id="IPR000334">
    <property type="entry name" value="Glyco_hydro_45"/>
</dbReference>
<keyword evidence="5" id="KW-0136">Cellulose degradation</keyword>
<organism evidence="13 14">
    <name type="scientific">Neocallimastix californiae</name>
    <dbReference type="NCBI Taxonomy" id="1754190"/>
    <lineage>
        <taxon>Eukaryota</taxon>
        <taxon>Fungi</taxon>
        <taxon>Fungi incertae sedis</taxon>
        <taxon>Chytridiomycota</taxon>
        <taxon>Chytridiomycota incertae sedis</taxon>
        <taxon>Neocallimastigomycetes</taxon>
        <taxon>Neocallimastigales</taxon>
        <taxon>Neocallimastigaceae</taxon>
        <taxon>Neocallimastix</taxon>
    </lineage>
</organism>
<evidence type="ECO:0000313" key="14">
    <source>
        <dbReference type="Proteomes" id="UP000193920"/>
    </source>
</evidence>
<comment type="similarity">
    <text evidence="2">Belongs to the glycosyl hydrolase 45 (cellulase K) family.</text>
</comment>
<dbReference type="EC" id="3.2.1.4" evidence="3 9"/>
<feature type="chain" id="PRO_5012576037" description="Cellulase" evidence="11">
    <location>
        <begin position="20"/>
        <end position="459"/>
    </location>
</feature>
<evidence type="ECO:0000256" key="4">
    <source>
        <dbReference type="ARBA" id="ARBA00022801"/>
    </source>
</evidence>
<evidence type="ECO:0000256" key="6">
    <source>
        <dbReference type="ARBA" id="ARBA00023277"/>
    </source>
</evidence>
<feature type="domain" description="Glycosyl hydrolases family 45 active site" evidence="12">
    <location>
        <begin position="260"/>
        <end position="271"/>
    </location>
</feature>
<evidence type="ECO:0000313" key="13">
    <source>
        <dbReference type="EMBL" id="ORY74915.1"/>
    </source>
</evidence>
<comment type="caution">
    <text evidence="13">The sequence shown here is derived from an EMBL/GenBank/DDBJ whole genome shotgun (WGS) entry which is preliminary data.</text>
</comment>
<keyword evidence="4" id="KW-0378">Hydrolase</keyword>
<protein>
    <recommendedName>
        <fullName evidence="3 9">Cellulase</fullName>
        <ecNumber evidence="3 9">3.2.1.4</ecNumber>
    </recommendedName>
</protein>
<dbReference type="EMBL" id="MCOG01000027">
    <property type="protein sequence ID" value="ORY74915.1"/>
    <property type="molecule type" value="Genomic_DNA"/>
</dbReference>
<dbReference type="STRING" id="1754190.A0A1Y2EVR1"/>
<evidence type="ECO:0000256" key="9">
    <source>
        <dbReference type="PROSITE-ProRule" id="PRU10069"/>
    </source>
</evidence>
<dbReference type="InterPro" id="IPR052288">
    <property type="entry name" value="GH45_Enzymes"/>
</dbReference>
<evidence type="ECO:0000256" key="1">
    <source>
        <dbReference type="ARBA" id="ARBA00000966"/>
    </source>
</evidence>
<accession>A0A1Y2EVR1</accession>
<evidence type="ECO:0000256" key="8">
    <source>
        <dbReference type="ARBA" id="ARBA00023326"/>
    </source>
</evidence>
<feature type="signal peptide" evidence="11">
    <location>
        <begin position="1"/>
        <end position="19"/>
    </location>
</feature>
<keyword evidence="7" id="KW-0326">Glycosidase</keyword>
<evidence type="ECO:0000256" key="3">
    <source>
        <dbReference type="ARBA" id="ARBA00012601"/>
    </source>
</evidence>
<reference evidence="13 14" key="1">
    <citation type="submission" date="2016-08" db="EMBL/GenBank/DDBJ databases">
        <title>A Parts List for Fungal Cellulosomes Revealed by Comparative Genomics.</title>
        <authorList>
            <consortium name="DOE Joint Genome Institute"/>
            <person name="Haitjema C.H."/>
            <person name="Gilmore S.P."/>
            <person name="Henske J.K."/>
            <person name="Solomon K.V."/>
            <person name="De Groot R."/>
            <person name="Kuo A."/>
            <person name="Mondo S.J."/>
            <person name="Salamov A.A."/>
            <person name="Labutti K."/>
            <person name="Zhao Z."/>
            <person name="Chiniquy J."/>
            <person name="Barry K."/>
            <person name="Brewer H.M."/>
            <person name="Purvine S.O."/>
            <person name="Wright A.T."/>
            <person name="Boxma B."/>
            <person name="Van Alen T."/>
            <person name="Hackstein J.H."/>
            <person name="Baker S.E."/>
            <person name="Grigoriev I.V."/>
            <person name="O'Malley M.A."/>
        </authorList>
    </citation>
    <scope>NUCLEOTIDE SEQUENCE [LARGE SCALE GENOMIC DNA]</scope>
    <source>
        <strain evidence="13 14">G1</strain>
    </source>
</reference>
<dbReference type="PANTHER" id="PTHR39730">
    <property type="entry name" value="ENDOGLUCANASE 1"/>
    <property type="match status" value="1"/>
</dbReference>
<dbReference type="InterPro" id="IPR036908">
    <property type="entry name" value="RlpA-like_sf"/>
</dbReference>
<dbReference type="AlphaFoldDB" id="A0A1Y2EVR1"/>
<proteinExistence type="inferred from homology"/>
<keyword evidence="14" id="KW-1185">Reference proteome</keyword>
<keyword evidence="8" id="KW-0624">Polysaccharide degradation</keyword>
<keyword evidence="11" id="KW-0732">Signal</keyword>
<dbReference type="GO" id="GO:0030245">
    <property type="term" value="P:cellulose catabolic process"/>
    <property type="evidence" value="ECO:0007669"/>
    <property type="project" value="UniProtKB-KW"/>
</dbReference>
<comment type="catalytic activity">
    <reaction evidence="1 9">
        <text>Endohydrolysis of (1-&gt;4)-beta-D-glucosidic linkages in cellulose, lichenin and cereal beta-D-glucans.</text>
        <dbReference type="EC" id="3.2.1.4"/>
    </reaction>
</comment>
<evidence type="ECO:0000256" key="10">
    <source>
        <dbReference type="SAM" id="MobiDB-lite"/>
    </source>
</evidence>
<dbReference type="PANTHER" id="PTHR39730:SF1">
    <property type="entry name" value="ENDOGLUCANASE 1"/>
    <property type="match status" value="1"/>
</dbReference>
<dbReference type="OrthoDB" id="2104063at2759"/>
<dbReference type="Gene3D" id="2.40.40.10">
    <property type="entry name" value="RlpA-like domain"/>
    <property type="match status" value="1"/>
</dbReference>
<evidence type="ECO:0000256" key="2">
    <source>
        <dbReference type="ARBA" id="ARBA00007793"/>
    </source>
</evidence>
<feature type="compositionally biased region" description="Low complexity" evidence="10">
    <location>
        <begin position="123"/>
        <end position="185"/>
    </location>
</feature>
<name>A0A1Y2EVR1_9FUNG</name>
<dbReference type="Proteomes" id="UP000193920">
    <property type="component" value="Unassembled WGS sequence"/>
</dbReference>
<feature type="region of interest" description="Disordered" evidence="10">
    <location>
        <begin position="123"/>
        <end position="187"/>
    </location>
</feature>
<evidence type="ECO:0000256" key="5">
    <source>
        <dbReference type="ARBA" id="ARBA00023001"/>
    </source>
</evidence>
<dbReference type="SUPFAM" id="SSF50685">
    <property type="entry name" value="Barwin-like endoglucanases"/>
    <property type="match status" value="1"/>
</dbReference>
<dbReference type="PROSITE" id="PS01140">
    <property type="entry name" value="GLYCOSYL_HYDROL_F45"/>
    <property type="match status" value="1"/>
</dbReference>
<evidence type="ECO:0000256" key="7">
    <source>
        <dbReference type="ARBA" id="ARBA00023295"/>
    </source>
</evidence>
<gene>
    <name evidence="13" type="ORF">LY90DRAFT_699138</name>
</gene>
<dbReference type="GO" id="GO:0008810">
    <property type="term" value="F:cellulase activity"/>
    <property type="evidence" value="ECO:0007669"/>
    <property type="project" value="UniProtKB-EC"/>
</dbReference>
<dbReference type="Pfam" id="PF02015">
    <property type="entry name" value="Glyco_hydro_45"/>
    <property type="match status" value="1"/>
</dbReference>
<evidence type="ECO:0000259" key="12">
    <source>
        <dbReference type="PROSITE" id="PS01140"/>
    </source>
</evidence>